<dbReference type="KEGG" id="bur:Bcep18194_B2260"/>
<organism evidence="2 3">
    <name type="scientific">Burkholderia lata (strain ATCC 17760 / DSM 23089 / LMG 22485 / NCIMB 9086 / R18194 / 383)</name>
    <dbReference type="NCBI Taxonomy" id="482957"/>
    <lineage>
        <taxon>Bacteria</taxon>
        <taxon>Pseudomonadati</taxon>
        <taxon>Pseudomonadota</taxon>
        <taxon>Betaproteobacteria</taxon>
        <taxon>Burkholderiales</taxon>
        <taxon>Burkholderiaceae</taxon>
        <taxon>Burkholderia</taxon>
        <taxon>Burkholderia cepacia complex</taxon>
    </lineage>
</organism>
<dbReference type="AlphaFoldDB" id="Q393J5"/>
<evidence type="ECO:0000313" key="2">
    <source>
        <dbReference type="EMBL" id="ABB12371.1"/>
    </source>
</evidence>
<gene>
    <name evidence="2" type="ordered locus">Bcep18194_B2260</name>
</gene>
<accession>Q393J5</accession>
<protein>
    <submittedName>
        <fullName evidence="2">Uncharacterized protein</fullName>
    </submittedName>
</protein>
<dbReference type="HOGENOM" id="CLU_2599262_0_0_4"/>
<proteinExistence type="predicted"/>
<name>Q393J5_BURL3</name>
<evidence type="ECO:0000313" key="3">
    <source>
        <dbReference type="Proteomes" id="UP000002705"/>
    </source>
</evidence>
<keyword evidence="3" id="KW-1185">Reference proteome</keyword>
<dbReference type="Proteomes" id="UP000002705">
    <property type="component" value="Chromosome 2"/>
</dbReference>
<evidence type="ECO:0000256" key="1">
    <source>
        <dbReference type="SAM" id="MobiDB-lite"/>
    </source>
</evidence>
<sequence length="79" mass="8903">MQMARKLRVAGVSRKSAAPHGTLPGTPVAPIHTRVARVRCNRCREAREKFKQAFHLHFGRPRPWVPGAVRDTRAIGRKP</sequence>
<dbReference type="EMBL" id="CP000152">
    <property type="protein sequence ID" value="ABB12371.1"/>
    <property type="molecule type" value="Genomic_DNA"/>
</dbReference>
<reference evidence="2" key="1">
    <citation type="submission" date="2005-10" db="EMBL/GenBank/DDBJ databases">
        <title>Complete sequence of chromosome 2 of Burkholderia sp. 383.</title>
        <authorList>
            <consortium name="US DOE Joint Genome Institute"/>
            <person name="Copeland A."/>
            <person name="Lucas S."/>
            <person name="Lapidus A."/>
            <person name="Barry K."/>
            <person name="Detter J.C."/>
            <person name="Glavina T."/>
            <person name="Hammon N."/>
            <person name="Israni S."/>
            <person name="Pitluck S."/>
            <person name="Chain P."/>
            <person name="Malfatti S."/>
            <person name="Shin M."/>
            <person name="Vergez L."/>
            <person name="Schmutz J."/>
            <person name="Larimer F."/>
            <person name="Land M."/>
            <person name="Kyrpides N."/>
            <person name="Lykidis A."/>
            <person name="Richardson P."/>
        </authorList>
    </citation>
    <scope>NUCLEOTIDE SEQUENCE [LARGE SCALE GENOMIC DNA]</scope>
    <source>
        <strain evidence="2">383</strain>
    </source>
</reference>
<feature type="region of interest" description="Disordered" evidence="1">
    <location>
        <begin position="1"/>
        <end position="29"/>
    </location>
</feature>